<sequence>MNYFESFKLNEIYQLKDYRVSEAEILEFAHKYDPQSYHTDPVAAAASPFGSLIASGWHTAAIFMRMQCDSFLNQSHCLGSPGIDQLRWIAPVRPGDTLHGKNKIIQLRQSKSKPDRGIVQSAVSIYNQSNELVMTLETTAFFLKRPQ</sequence>
<organism evidence="2 3">
    <name type="scientific">SAR92 clade bacterium H455</name>
    <dbReference type="NCBI Taxonomy" id="2974818"/>
    <lineage>
        <taxon>Bacteria</taxon>
        <taxon>Pseudomonadati</taxon>
        <taxon>Pseudomonadota</taxon>
        <taxon>Gammaproteobacteria</taxon>
        <taxon>Cellvibrionales</taxon>
        <taxon>Porticoccaceae</taxon>
        <taxon>SAR92 clade</taxon>
    </lineage>
</organism>
<gene>
    <name evidence="2" type="ORF">NYF23_05555</name>
</gene>
<dbReference type="Proteomes" id="UP001059934">
    <property type="component" value="Chromosome"/>
</dbReference>
<dbReference type="InterPro" id="IPR029069">
    <property type="entry name" value="HotDog_dom_sf"/>
</dbReference>
<name>A0ABY5TTR6_9GAMM</name>
<reference evidence="2" key="1">
    <citation type="submission" date="2022-08" db="EMBL/GenBank/DDBJ databases">
        <title>Catabolic pathway analysis in culturable SAR92 clade bacteria reveals their overlooked roles in DMSP degradation in coastal seas.</title>
        <authorList>
            <person name="He X."/>
            <person name="Zhang X."/>
            <person name="Zhang Y."/>
        </authorList>
    </citation>
    <scope>NUCLEOTIDE SEQUENCE</scope>
    <source>
        <strain evidence="2">H455</strain>
    </source>
</reference>
<proteinExistence type="predicted"/>
<evidence type="ECO:0000313" key="2">
    <source>
        <dbReference type="EMBL" id="UVW36076.1"/>
    </source>
</evidence>
<dbReference type="CDD" id="cd03454">
    <property type="entry name" value="YdeM"/>
    <property type="match status" value="1"/>
</dbReference>
<protein>
    <submittedName>
        <fullName evidence="2">MaoC family dehydratase</fullName>
    </submittedName>
</protein>
<dbReference type="Gene3D" id="3.10.129.10">
    <property type="entry name" value="Hotdog Thioesterase"/>
    <property type="match status" value="1"/>
</dbReference>
<dbReference type="InterPro" id="IPR052342">
    <property type="entry name" value="MCH/BMMD"/>
</dbReference>
<feature type="domain" description="MaoC-like" evidence="1">
    <location>
        <begin position="14"/>
        <end position="110"/>
    </location>
</feature>
<dbReference type="Pfam" id="PF01575">
    <property type="entry name" value="MaoC_dehydratas"/>
    <property type="match status" value="1"/>
</dbReference>
<dbReference type="SUPFAM" id="SSF54637">
    <property type="entry name" value="Thioesterase/thiol ester dehydrase-isomerase"/>
    <property type="match status" value="1"/>
</dbReference>
<keyword evidence="3" id="KW-1185">Reference proteome</keyword>
<dbReference type="EMBL" id="CP103416">
    <property type="protein sequence ID" value="UVW36076.1"/>
    <property type="molecule type" value="Genomic_DNA"/>
</dbReference>
<evidence type="ECO:0000259" key="1">
    <source>
        <dbReference type="Pfam" id="PF01575"/>
    </source>
</evidence>
<dbReference type="InterPro" id="IPR002539">
    <property type="entry name" value="MaoC-like_dom"/>
</dbReference>
<dbReference type="PANTHER" id="PTHR43664:SF1">
    <property type="entry name" value="BETA-METHYLMALYL-COA DEHYDRATASE"/>
    <property type="match status" value="1"/>
</dbReference>
<accession>A0ABY5TTR6</accession>
<dbReference type="PANTHER" id="PTHR43664">
    <property type="entry name" value="MONOAMINE OXIDASE-RELATED"/>
    <property type="match status" value="1"/>
</dbReference>
<evidence type="ECO:0000313" key="3">
    <source>
        <dbReference type="Proteomes" id="UP001059934"/>
    </source>
</evidence>